<accession>A0A3B0YQ14</accession>
<dbReference type="GO" id="GO:0006313">
    <property type="term" value="P:DNA transposition"/>
    <property type="evidence" value="ECO:0007669"/>
    <property type="project" value="InterPro"/>
</dbReference>
<proteinExistence type="predicted"/>
<evidence type="ECO:0000259" key="2">
    <source>
        <dbReference type="Pfam" id="PF04986"/>
    </source>
</evidence>
<feature type="domain" description="Transposase IS801/IS1294" evidence="2">
    <location>
        <begin position="174"/>
        <end position="266"/>
    </location>
</feature>
<dbReference type="GO" id="GO:0003677">
    <property type="term" value="F:DNA binding"/>
    <property type="evidence" value="ECO:0007669"/>
    <property type="project" value="InterPro"/>
</dbReference>
<dbReference type="AlphaFoldDB" id="A0A3B0YQ14"/>
<organism evidence="3">
    <name type="scientific">hydrothermal vent metagenome</name>
    <dbReference type="NCBI Taxonomy" id="652676"/>
    <lineage>
        <taxon>unclassified sequences</taxon>
        <taxon>metagenomes</taxon>
        <taxon>ecological metagenomes</taxon>
    </lineage>
</organism>
<evidence type="ECO:0000256" key="1">
    <source>
        <dbReference type="SAM" id="MobiDB-lite"/>
    </source>
</evidence>
<dbReference type="GO" id="GO:0004803">
    <property type="term" value="F:transposase activity"/>
    <property type="evidence" value="ECO:0007669"/>
    <property type="project" value="InterPro"/>
</dbReference>
<dbReference type="EMBL" id="UOFN01000102">
    <property type="protein sequence ID" value="VAW78780.1"/>
    <property type="molecule type" value="Genomic_DNA"/>
</dbReference>
<protein>
    <submittedName>
        <fullName evidence="3">Mobile element protein</fullName>
    </submittedName>
</protein>
<evidence type="ECO:0000313" key="3">
    <source>
        <dbReference type="EMBL" id="VAW78780.1"/>
    </source>
</evidence>
<gene>
    <name evidence="3" type="ORF">MNBD_GAMMA15-1295</name>
</gene>
<feature type="compositionally biased region" description="Basic residues" evidence="1">
    <location>
        <begin position="303"/>
        <end position="313"/>
    </location>
</feature>
<dbReference type="InterPro" id="IPR007069">
    <property type="entry name" value="Transposase_32"/>
</dbReference>
<sequence>MLPKLASRTAEPGFGATYYQRHRPEQTLFYQIIEQHYPAFTEQLAAHGTALPGYVQREFEDYLKCGRLEHGFLRFLFASRQPPAASRQPPGDHGSGAGYRLPCHRHASDQEGRLYEKDCPDGRGDVDPAVWVRTQPEYPLPHAVPGWRLSRQRHRQTLPACEPEDQFGDTLGLVAGFSLHAGVAAKAHERDKLERLCRYISRPAISEKRLSLTSGGKVRYQLKTPYRDGTTYVIFEPLDFIARLAALVPKPRVNLTRFHGVFAPNSKYRALVTPARRGKVKKAKALSDSKRSNRYSRPPETNHRRKLGNSHRRSGFEQS</sequence>
<reference evidence="3" key="1">
    <citation type="submission" date="2018-06" db="EMBL/GenBank/DDBJ databases">
        <authorList>
            <person name="Zhirakovskaya E."/>
        </authorList>
    </citation>
    <scope>NUCLEOTIDE SEQUENCE</scope>
</reference>
<name>A0A3B0YQ14_9ZZZZ</name>
<feature type="region of interest" description="Disordered" evidence="1">
    <location>
        <begin position="276"/>
        <end position="319"/>
    </location>
</feature>
<dbReference type="Pfam" id="PF04986">
    <property type="entry name" value="Y2_Tnp"/>
    <property type="match status" value="1"/>
</dbReference>